<evidence type="ECO:0000259" key="10">
    <source>
        <dbReference type="PROSITE" id="PS50862"/>
    </source>
</evidence>
<dbReference type="PROSITE" id="PS50862">
    <property type="entry name" value="AA_TRNA_LIGASE_II"/>
    <property type="match status" value="1"/>
</dbReference>
<dbReference type="EC" id="6.1.1.11" evidence="1 7"/>
<dbReference type="PRINTS" id="PR00981">
    <property type="entry name" value="TRNASYNTHSER"/>
</dbReference>
<dbReference type="EMBL" id="MGEJ01000010">
    <property type="protein sequence ID" value="OGL81061.1"/>
    <property type="molecule type" value="Genomic_DNA"/>
</dbReference>
<evidence type="ECO:0000256" key="8">
    <source>
        <dbReference type="PIRSR" id="PIRSR001529-1"/>
    </source>
</evidence>
<dbReference type="GO" id="GO:0005737">
    <property type="term" value="C:cytoplasm"/>
    <property type="evidence" value="ECO:0007669"/>
    <property type="project" value="UniProtKB-UniRule"/>
</dbReference>
<keyword evidence="2 11" id="KW-0436">Ligase</keyword>
<feature type="binding site" evidence="8">
    <location>
        <position position="271"/>
    </location>
    <ligand>
        <name>L-serine</name>
        <dbReference type="ChEBI" id="CHEBI:33384"/>
    </ligand>
</feature>
<evidence type="ECO:0000256" key="6">
    <source>
        <dbReference type="ARBA" id="ARBA00023146"/>
    </source>
</evidence>
<dbReference type="InterPro" id="IPR042103">
    <property type="entry name" value="SerRS_1_N_sf"/>
</dbReference>
<evidence type="ECO:0000313" key="11">
    <source>
        <dbReference type="EMBL" id="OGL81061.1"/>
    </source>
</evidence>
<dbReference type="PIRSF" id="PIRSF001529">
    <property type="entry name" value="Ser-tRNA-synth_IIa"/>
    <property type="match status" value="1"/>
</dbReference>
<dbReference type="SUPFAM" id="SSF46589">
    <property type="entry name" value="tRNA-binding arm"/>
    <property type="match status" value="1"/>
</dbReference>
<evidence type="ECO:0000256" key="2">
    <source>
        <dbReference type="ARBA" id="ARBA00022598"/>
    </source>
</evidence>
<feature type="binding site" evidence="8">
    <location>
        <position position="294"/>
    </location>
    <ligand>
        <name>L-serine</name>
        <dbReference type="ChEBI" id="CHEBI:33384"/>
    </ligand>
</feature>
<keyword evidence="5" id="KW-0648">Protein biosynthesis</keyword>
<proteinExistence type="predicted"/>
<keyword evidence="4 9" id="KW-0067">ATP-binding</keyword>
<keyword evidence="3" id="KW-0547">Nucleotide-binding</keyword>
<comment type="caution">
    <text evidence="11">The sequence shown here is derived from an EMBL/GenBank/DDBJ whole genome shotgun (WGS) entry which is preliminary data.</text>
</comment>
<reference evidence="11 12" key="1">
    <citation type="journal article" date="2016" name="Nat. Commun.">
        <title>Thousands of microbial genomes shed light on interconnected biogeochemical processes in an aquifer system.</title>
        <authorList>
            <person name="Anantharaman K."/>
            <person name="Brown C.T."/>
            <person name="Hug L.A."/>
            <person name="Sharon I."/>
            <person name="Castelle C.J."/>
            <person name="Probst A.J."/>
            <person name="Thomas B.C."/>
            <person name="Singh A."/>
            <person name="Wilkins M.J."/>
            <person name="Karaoz U."/>
            <person name="Brodie E.L."/>
            <person name="Williams K.H."/>
            <person name="Hubbard S.S."/>
            <person name="Banfield J.F."/>
        </authorList>
    </citation>
    <scope>NUCLEOTIDE SEQUENCE [LARGE SCALE GENOMIC DNA]</scope>
</reference>
<dbReference type="Proteomes" id="UP000176897">
    <property type="component" value="Unassembled WGS sequence"/>
</dbReference>
<dbReference type="InterPro" id="IPR045864">
    <property type="entry name" value="aa-tRNA-synth_II/BPL/LPL"/>
</dbReference>
<dbReference type="Pfam" id="PF00587">
    <property type="entry name" value="tRNA-synt_2b"/>
    <property type="match status" value="1"/>
</dbReference>
<dbReference type="Gene3D" id="1.10.287.40">
    <property type="entry name" value="Serine-tRNA synthetase, tRNA binding domain"/>
    <property type="match status" value="1"/>
</dbReference>
<dbReference type="GO" id="GO:0006434">
    <property type="term" value="P:seryl-tRNA aminoacylation"/>
    <property type="evidence" value="ECO:0007669"/>
    <property type="project" value="UniProtKB-UniRule"/>
</dbReference>
<evidence type="ECO:0000256" key="4">
    <source>
        <dbReference type="ARBA" id="ARBA00022840"/>
    </source>
</evidence>
<evidence type="ECO:0000256" key="5">
    <source>
        <dbReference type="ARBA" id="ARBA00022917"/>
    </source>
</evidence>
<dbReference type="InterPro" id="IPR002317">
    <property type="entry name" value="Ser-tRNA-ligase_type_1"/>
</dbReference>
<dbReference type="GO" id="GO:0005524">
    <property type="term" value="F:ATP binding"/>
    <property type="evidence" value="ECO:0007669"/>
    <property type="project" value="UniProtKB-KW"/>
</dbReference>
<dbReference type="STRING" id="1802401.A3B21_01525"/>
<evidence type="ECO:0000313" key="12">
    <source>
        <dbReference type="Proteomes" id="UP000176897"/>
    </source>
</evidence>
<dbReference type="InterPro" id="IPR010978">
    <property type="entry name" value="tRNA-bd_arm"/>
</dbReference>
<keyword evidence="6" id="KW-0030">Aminoacyl-tRNA synthetase</keyword>
<dbReference type="Gene3D" id="3.30.930.10">
    <property type="entry name" value="Bira Bifunctional Protein, Domain 2"/>
    <property type="match status" value="1"/>
</dbReference>
<gene>
    <name evidence="11" type="ORF">A3B21_01525</name>
</gene>
<dbReference type="InterPro" id="IPR006195">
    <property type="entry name" value="aa-tRNA-synth_II"/>
</dbReference>
<evidence type="ECO:0000256" key="9">
    <source>
        <dbReference type="PIRSR" id="PIRSR001529-2"/>
    </source>
</evidence>
<dbReference type="AlphaFoldDB" id="A0A1F7URZ5"/>
<dbReference type="InterPro" id="IPR002314">
    <property type="entry name" value="aa-tRNA-synt_IIb"/>
</dbReference>
<feature type="domain" description="Aminoacyl-transfer RNA synthetases class-II family profile" evidence="10">
    <location>
        <begin position="201"/>
        <end position="418"/>
    </location>
</feature>
<dbReference type="SUPFAM" id="SSF55681">
    <property type="entry name" value="Class II aaRS and biotin synthetases"/>
    <property type="match status" value="1"/>
</dbReference>
<evidence type="ECO:0000256" key="3">
    <source>
        <dbReference type="ARBA" id="ARBA00022741"/>
    </source>
</evidence>
<sequence>MLDIKFIRENSALVKKIAKEKRVEVDIDKLLKLDEKRRAHIVKLEGMRAQQRKLGSGHKGKPPKEIMVRLKELSDDIKVAQEAQNTLDEEYQKLLWTVPNIVHESVPHGKDESENKIVRKVGKHLTMDFHPKEHWELGAALGIIDIVHASEVSGARFAYLKGKLALLQFALINFALSVLTDEKKLAQIAKDTKLKVSTKPFTAVIPPVLMRPEIMNKMARLEPREERYHIESDDLYLVGSAEHTLGPLHMNETLKEEDLPIRYVGYSTSFRREAGTYGKDTKGIMRVHQFDKVEMESFTTPEQGIAEQDFLIAIQEYLMQALGIPYQVVFKCTGDMGAPDYREFDIEAFMPGQGRYRETHTADYMTDYQARRLNTKVKHADGRTEFVHMNDATAIALSRTPVAILENYQQKDGSIKVPEALVPFCGFSEIK</sequence>
<protein>
    <recommendedName>
        <fullName evidence="1 7">Serine--tRNA ligase</fullName>
        <ecNumber evidence="1 7">6.1.1.11</ecNumber>
    </recommendedName>
</protein>
<feature type="binding site" evidence="9">
    <location>
        <begin position="271"/>
        <end position="273"/>
    </location>
    <ligand>
        <name>ATP</name>
        <dbReference type="ChEBI" id="CHEBI:30616"/>
    </ligand>
</feature>
<accession>A0A1F7URZ5</accession>
<name>A0A1F7URZ5_9BACT</name>
<feature type="site" description="Important for serine binding" evidence="8">
    <location>
        <position position="393"/>
    </location>
</feature>
<evidence type="ECO:0000256" key="7">
    <source>
        <dbReference type="NCBIfam" id="TIGR00414"/>
    </source>
</evidence>
<feature type="binding site" evidence="9">
    <location>
        <begin position="287"/>
        <end position="290"/>
    </location>
    <ligand>
        <name>ATP</name>
        <dbReference type="ChEBI" id="CHEBI:30616"/>
    </ligand>
</feature>
<dbReference type="GO" id="GO:0004828">
    <property type="term" value="F:serine-tRNA ligase activity"/>
    <property type="evidence" value="ECO:0007669"/>
    <property type="project" value="UniProtKB-UniRule"/>
</dbReference>
<dbReference type="NCBIfam" id="TIGR00414">
    <property type="entry name" value="serS"/>
    <property type="match status" value="1"/>
</dbReference>
<organism evidence="11 12">
    <name type="scientific">Candidatus Uhrbacteria bacterium RIFCSPLOWO2_01_FULL_47_24</name>
    <dbReference type="NCBI Taxonomy" id="1802401"/>
    <lineage>
        <taxon>Bacteria</taxon>
        <taxon>Candidatus Uhriibacteriota</taxon>
    </lineage>
</organism>
<dbReference type="InterPro" id="IPR015866">
    <property type="entry name" value="Ser-tRNA-synth_1_N"/>
</dbReference>
<dbReference type="PANTHER" id="PTHR11778">
    <property type="entry name" value="SERYL-TRNA SYNTHETASE"/>
    <property type="match status" value="1"/>
</dbReference>
<dbReference type="Pfam" id="PF02403">
    <property type="entry name" value="Seryl_tRNA_N"/>
    <property type="match status" value="1"/>
</dbReference>
<evidence type="ECO:0000256" key="1">
    <source>
        <dbReference type="ARBA" id="ARBA00012840"/>
    </source>
</evidence>